<dbReference type="InterPro" id="IPR045943">
    <property type="entry name" value="DUF6363"/>
</dbReference>
<dbReference type="Proteomes" id="UP000481872">
    <property type="component" value="Unassembled WGS sequence"/>
</dbReference>
<keyword evidence="1 4" id="KW-0378">Hydrolase</keyword>
<accession>A0A6M0H1J4</accession>
<feature type="domain" description="PNPLA" evidence="5">
    <location>
        <begin position="4"/>
        <end position="170"/>
    </location>
</feature>
<dbReference type="SUPFAM" id="SSF52151">
    <property type="entry name" value="FabD/lysophospholipase-like"/>
    <property type="match status" value="1"/>
</dbReference>
<name>A0A6M0H1J4_9CLOT</name>
<dbReference type="PANTHER" id="PTHR14226">
    <property type="entry name" value="NEUROPATHY TARGET ESTERASE/SWISS CHEESE D.MELANOGASTER"/>
    <property type="match status" value="1"/>
</dbReference>
<keyword evidence="2 4" id="KW-0442">Lipid degradation</keyword>
<dbReference type="Gene3D" id="3.40.1090.10">
    <property type="entry name" value="Cytosolic phospholipase A2 catalytic domain"/>
    <property type="match status" value="1"/>
</dbReference>
<evidence type="ECO:0000256" key="4">
    <source>
        <dbReference type="PROSITE-ProRule" id="PRU01161"/>
    </source>
</evidence>
<dbReference type="RefSeq" id="WP_199869560.1">
    <property type="nucleotide sequence ID" value="NZ_JAAGPU010000008.1"/>
</dbReference>
<dbReference type="PROSITE" id="PS51635">
    <property type="entry name" value="PNPLA"/>
    <property type="match status" value="1"/>
</dbReference>
<feature type="short sequence motif" description="DGA/G" evidence="4">
    <location>
        <begin position="157"/>
        <end position="159"/>
    </location>
</feature>
<dbReference type="EMBL" id="JAAGPU010000008">
    <property type="protein sequence ID" value="NEU04469.1"/>
    <property type="molecule type" value="Genomic_DNA"/>
</dbReference>
<keyword evidence="3 4" id="KW-0443">Lipid metabolism</keyword>
<protein>
    <submittedName>
        <fullName evidence="6">Patatin family protein</fullName>
    </submittedName>
</protein>
<organism evidence="6 7">
    <name type="scientific">Clostridium senegalense</name>
    <dbReference type="NCBI Taxonomy" id="1465809"/>
    <lineage>
        <taxon>Bacteria</taxon>
        <taxon>Bacillati</taxon>
        <taxon>Bacillota</taxon>
        <taxon>Clostridia</taxon>
        <taxon>Eubacteriales</taxon>
        <taxon>Clostridiaceae</taxon>
        <taxon>Clostridium</taxon>
    </lineage>
</organism>
<feature type="active site" description="Proton acceptor" evidence="4">
    <location>
        <position position="157"/>
    </location>
</feature>
<feature type="short sequence motif" description="GXSXG" evidence="4">
    <location>
        <begin position="35"/>
        <end position="39"/>
    </location>
</feature>
<proteinExistence type="predicted"/>
<comment type="caution">
    <text evidence="4">Lacks conserved residue(s) required for the propagation of feature annotation.</text>
</comment>
<dbReference type="PANTHER" id="PTHR14226:SF25">
    <property type="entry name" value="PHOSPHOESTERASE"/>
    <property type="match status" value="1"/>
</dbReference>
<evidence type="ECO:0000313" key="6">
    <source>
        <dbReference type="EMBL" id="NEU04469.1"/>
    </source>
</evidence>
<keyword evidence="7" id="KW-1185">Reference proteome</keyword>
<comment type="caution">
    <text evidence="6">The sequence shown here is derived from an EMBL/GenBank/DDBJ whole genome shotgun (WGS) entry which is preliminary data.</text>
</comment>
<dbReference type="GO" id="GO:0016042">
    <property type="term" value="P:lipid catabolic process"/>
    <property type="evidence" value="ECO:0007669"/>
    <property type="project" value="UniProtKB-UniRule"/>
</dbReference>
<sequence>MASLILEGGTFRPIFSSGAMDALLDNDIIFPYCIGVSAGITHGVSYLSKQRGRNLDVLKSYRNDKRYLGFRNFFKCKSAFGLDFAFDEIPNKLNPFDMDTFLKYEGTALVGVTNAKTGKTEYLDAKNLDDKCTMLRATCAIPFLFPPIKINENYYYDGGICDPIPIKKAIKDGNEKHLIILTRPKGYVKEFSKKNLMASKVLKRKYPNLCKPILTRHNLYNETVKYCEELEQQGKAIIIRPKSNQAIDSFEKNIDVLTEGYNNGYNQTIEQLDEIKKLLL</sequence>
<evidence type="ECO:0000256" key="1">
    <source>
        <dbReference type="ARBA" id="ARBA00022801"/>
    </source>
</evidence>
<dbReference type="InterPro" id="IPR037483">
    <property type="entry name" value="YjjU-like"/>
</dbReference>
<dbReference type="InterPro" id="IPR050301">
    <property type="entry name" value="NTE"/>
</dbReference>
<dbReference type="GO" id="GO:0016787">
    <property type="term" value="F:hydrolase activity"/>
    <property type="evidence" value="ECO:0007669"/>
    <property type="project" value="UniProtKB-UniRule"/>
</dbReference>
<dbReference type="Pfam" id="PF01734">
    <property type="entry name" value="Patatin"/>
    <property type="match status" value="1"/>
</dbReference>
<dbReference type="CDD" id="cd07208">
    <property type="entry name" value="Pat_hypo_Ecoli_yjju_like"/>
    <property type="match status" value="1"/>
</dbReference>
<evidence type="ECO:0000259" key="5">
    <source>
        <dbReference type="PROSITE" id="PS51635"/>
    </source>
</evidence>
<feature type="active site" description="Nucleophile" evidence="4">
    <location>
        <position position="37"/>
    </location>
</feature>
<dbReference type="InterPro" id="IPR016035">
    <property type="entry name" value="Acyl_Trfase/lysoPLipase"/>
</dbReference>
<dbReference type="AlphaFoldDB" id="A0A6M0H1J4"/>
<evidence type="ECO:0000313" key="7">
    <source>
        <dbReference type="Proteomes" id="UP000481872"/>
    </source>
</evidence>
<evidence type="ECO:0000256" key="3">
    <source>
        <dbReference type="ARBA" id="ARBA00023098"/>
    </source>
</evidence>
<evidence type="ECO:0000256" key="2">
    <source>
        <dbReference type="ARBA" id="ARBA00022963"/>
    </source>
</evidence>
<dbReference type="InterPro" id="IPR002641">
    <property type="entry name" value="PNPLA_dom"/>
</dbReference>
<dbReference type="Pfam" id="PF19890">
    <property type="entry name" value="DUF6363"/>
    <property type="match status" value="1"/>
</dbReference>
<gene>
    <name evidence="6" type="ORF">G3M99_06270</name>
</gene>
<reference evidence="6 7" key="1">
    <citation type="submission" date="2020-02" db="EMBL/GenBank/DDBJ databases">
        <title>Genome assembly of a novel Clostridium senegalense strain.</title>
        <authorList>
            <person name="Gupta T.B."/>
            <person name="Jauregui R."/>
            <person name="Maclean P."/>
            <person name="Nawarathana A."/>
            <person name="Brightwell G."/>
        </authorList>
    </citation>
    <scope>NUCLEOTIDE SEQUENCE [LARGE SCALE GENOMIC DNA]</scope>
    <source>
        <strain evidence="6 7">AGRFS4</strain>
    </source>
</reference>